<dbReference type="PROSITE" id="PS50862">
    <property type="entry name" value="AA_TRNA_LIGASE_II"/>
    <property type="match status" value="1"/>
</dbReference>
<keyword evidence="8" id="KW-1185">Reference proteome</keyword>
<dbReference type="AlphaFoldDB" id="A0A4Q4SZJ0"/>
<dbReference type="PANTHER" id="PTHR22594:SF34">
    <property type="entry name" value="ASPARAGINE--TRNA LIGASE, MITOCHONDRIAL-RELATED"/>
    <property type="match status" value="1"/>
</dbReference>
<keyword evidence="4" id="KW-0648">Protein biosynthesis</keyword>
<proteinExistence type="predicted"/>
<feature type="domain" description="Aminoacyl-transfer RNA synthetases class-II family profile" evidence="6">
    <location>
        <begin position="18"/>
        <end position="355"/>
    </location>
</feature>
<evidence type="ECO:0000256" key="3">
    <source>
        <dbReference type="ARBA" id="ARBA00022840"/>
    </source>
</evidence>
<evidence type="ECO:0000256" key="5">
    <source>
        <dbReference type="ARBA" id="ARBA00023146"/>
    </source>
</evidence>
<organism evidence="7 8">
    <name type="scientific">Monosporascus ibericus</name>
    <dbReference type="NCBI Taxonomy" id="155417"/>
    <lineage>
        <taxon>Eukaryota</taxon>
        <taxon>Fungi</taxon>
        <taxon>Dikarya</taxon>
        <taxon>Ascomycota</taxon>
        <taxon>Pezizomycotina</taxon>
        <taxon>Sordariomycetes</taxon>
        <taxon>Xylariomycetidae</taxon>
        <taxon>Xylariales</taxon>
        <taxon>Xylariales incertae sedis</taxon>
        <taxon>Monosporascus</taxon>
    </lineage>
</organism>
<evidence type="ECO:0000313" key="8">
    <source>
        <dbReference type="Proteomes" id="UP000293360"/>
    </source>
</evidence>
<keyword evidence="2" id="KW-0547">Nucleotide-binding</keyword>
<dbReference type="Gene3D" id="3.30.930.10">
    <property type="entry name" value="Bira Bifunctional Protein, Domain 2"/>
    <property type="match status" value="1"/>
</dbReference>
<keyword evidence="5" id="KW-0030">Aminoacyl-tRNA synthetase</keyword>
<dbReference type="GO" id="GO:0006421">
    <property type="term" value="P:asparaginyl-tRNA aminoacylation"/>
    <property type="evidence" value="ECO:0007669"/>
    <property type="project" value="TreeGrafter"/>
</dbReference>
<comment type="caution">
    <text evidence="7">The sequence shown here is derived from an EMBL/GenBank/DDBJ whole genome shotgun (WGS) entry which is preliminary data.</text>
</comment>
<protein>
    <recommendedName>
        <fullName evidence="6">Aminoacyl-transfer RNA synthetases class-II family profile domain-containing protein</fullName>
    </recommendedName>
</protein>
<dbReference type="PANTHER" id="PTHR22594">
    <property type="entry name" value="ASPARTYL/LYSYL-TRNA SYNTHETASE"/>
    <property type="match status" value="1"/>
</dbReference>
<name>A0A4Q4SZJ0_9PEZI</name>
<evidence type="ECO:0000259" key="6">
    <source>
        <dbReference type="PROSITE" id="PS50862"/>
    </source>
</evidence>
<accession>A0A4Q4SZJ0</accession>
<dbReference type="InterPro" id="IPR004364">
    <property type="entry name" value="Aa-tRNA-synt_II"/>
</dbReference>
<evidence type="ECO:0000256" key="2">
    <source>
        <dbReference type="ARBA" id="ARBA00022741"/>
    </source>
</evidence>
<reference evidence="7 8" key="1">
    <citation type="submission" date="2018-06" db="EMBL/GenBank/DDBJ databases">
        <title>Complete Genomes of Monosporascus.</title>
        <authorList>
            <person name="Robinson A.J."/>
            <person name="Natvig D.O."/>
        </authorList>
    </citation>
    <scope>NUCLEOTIDE SEQUENCE [LARGE SCALE GENOMIC DNA]</scope>
    <source>
        <strain evidence="7 8">CBS 110550</strain>
    </source>
</reference>
<gene>
    <name evidence="7" type="ORF">DL764_007628</name>
</gene>
<dbReference type="Proteomes" id="UP000293360">
    <property type="component" value="Unassembled WGS sequence"/>
</dbReference>
<dbReference type="SUPFAM" id="SSF55681">
    <property type="entry name" value="Class II aaRS and biotin synthetases"/>
    <property type="match status" value="1"/>
</dbReference>
<dbReference type="STRING" id="155417.A0A4Q4SZJ0"/>
<evidence type="ECO:0000256" key="4">
    <source>
        <dbReference type="ARBA" id="ARBA00022917"/>
    </source>
</evidence>
<evidence type="ECO:0000313" key="7">
    <source>
        <dbReference type="EMBL" id="RYO95630.1"/>
    </source>
</evidence>
<dbReference type="PRINTS" id="PR01042">
    <property type="entry name" value="TRNASYNTHASP"/>
</dbReference>
<keyword evidence="1" id="KW-0436">Ligase</keyword>
<dbReference type="GO" id="GO:0005739">
    <property type="term" value="C:mitochondrion"/>
    <property type="evidence" value="ECO:0007669"/>
    <property type="project" value="TreeGrafter"/>
</dbReference>
<dbReference type="GO" id="GO:0005524">
    <property type="term" value="F:ATP binding"/>
    <property type="evidence" value="ECO:0007669"/>
    <property type="project" value="UniProtKB-KW"/>
</dbReference>
<dbReference type="InterPro" id="IPR002312">
    <property type="entry name" value="Asp/Asn-tRNA-synth_IIb"/>
</dbReference>
<dbReference type="InterPro" id="IPR006195">
    <property type="entry name" value="aa-tRNA-synth_II"/>
</dbReference>
<dbReference type="EMBL" id="QJNU01000542">
    <property type="protein sequence ID" value="RYO95630.1"/>
    <property type="molecule type" value="Genomic_DNA"/>
</dbReference>
<dbReference type="OrthoDB" id="43906at2759"/>
<sequence>MSRFTASFDPLAVGTAVEKTAVLGPSDAKVHTPILTSSDCEGAGEVFHISPSKDDPSSDSETATPFFRRPVYATVSAQLHLEALSQGFGDVWTLSPTFRAEQSDTPRHLSEFYMLEAEMAFVDELSAVMGLVEDMLRYISTELRSSRTTNELLSCESQRSADLAPAEIVEQRWRGLENQRWPRITYSEAIKLLEAADVPFTHKPMWGKDLQTEHEKYIATTVGGNRNPVFVTNYPRDIKAFYMKSDAGTSSNPDPGATVACFDLLVPEFCEIAGGSMREHRLGPLIESMRAHGINSCSSAEDHTAESQATSNNLDWYLDLRKWGCPPHGGFGLGFDRLICYLSGVQTIRDTTAFPRWTSTGKRPV</sequence>
<dbReference type="Pfam" id="PF00152">
    <property type="entry name" value="tRNA-synt_2"/>
    <property type="match status" value="1"/>
</dbReference>
<dbReference type="GO" id="GO:0004816">
    <property type="term" value="F:asparagine-tRNA ligase activity"/>
    <property type="evidence" value="ECO:0007669"/>
    <property type="project" value="TreeGrafter"/>
</dbReference>
<dbReference type="InterPro" id="IPR045864">
    <property type="entry name" value="aa-tRNA-synth_II/BPL/LPL"/>
</dbReference>
<keyword evidence="3" id="KW-0067">ATP-binding</keyword>
<evidence type="ECO:0000256" key="1">
    <source>
        <dbReference type="ARBA" id="ARBA00022598"/>
    </source>
</evidence>